<evidence type="ECO:0000313" key="2">
    <source>
        <dbReference type="EMBL" id="KAJ3562195.1"/>
    </source>
</evidence>
<proteinExistence type="predicted"/>
<sequence length="124" mass="13851">MTQHFGLVLLNLRKDQNSNLAGKHWVTEFGGSLNNKVKDFVKWWQNLSVADKTTWFEKSKALGFNIAPADSEEATGKRSRGGSRKKKKSPHGELHLVLRHISGLPLSRSLLTPLHAVLIISIIT</sequence>
<feature type="compositionally biased region" description="Basic residues" evidence="1">
    <location>
        <begin position="77"/>
        <end position="89"/>
    </location>
</feature>
<accession>A0AAD5YSK3</accession>
<dbReference type="EMBL" id="JANIEX010000900">
    <property type="protein sequence ID" value="KAJ3562195.1"/>
    <property type="molecule type" value="Genomic_DNA"/>
</dbReference>
<protein>
    <submittedName>
        <fullName evidence="2">Uncharacterized protein</fullName>
    </submittedName>
</protein>
<evidence type="ECO:0000256" key="1">
    <source>
        <dbReference type="SAM" id="MobiDB-lite"/>
    </source>
</evidence>
<keyword evidence="3" id="KW-1185">Reference proteome</keyword>
<organism evidence="2 3">
    <name type="scientific">Leucocoprinus birnbaumii</name>
    <dbReference type="NCBI Taxonomy" id="56174"/>
    <lineage>
        <taxon>Eukaryota</taxon>
        <taxon>Fungi</taxon>
        <taxon>Dikarya</taxon>
        <taxon>Basidiomycota</taxon>
        <taxon>Agaricomycotina</taxon>
        <taxon>Agaricomycetes</taxon>
        <taxon>Agaricomycetidae</taxon>
        <taxon>Agaricales</taxon>
        <taxon>Agaricineae</taxon>
        <taxon>Agaricaceae</taxon>
        <taxon>Leucocoprinus</taxon>
    </lineage>
</organism>
<name>A0AAD5YSK3_9AGAR</name>
<evidence type="ECO:0000313" key="3">
    <source>
        <dbReference type="Proteomes" id="UP001213000"/>
    </source>
</evidence>
<feature type="region of interest" description="Disordered" evidence="1">
    <location>
        <begin position="70"/>
        <end position="91"/>
    </location>
</feature>
<comment type="caution">
    <text evidence="2">The sequence shown here is derived from an EMBL/GenBank/DDBJ whole genome shotgun (WGS) entry which is preliminary data.</text>
</comment>
<dbReference type="AlphaFoldDB" id="A0AAD5YSK3"/>
<reference evidence="2" key="1">
    <citation type="submission" date="2022-07" db="EMBL/GenBank/DDBJ databases">
        <title>Genome Sequence of Leucocoprinus birnbaumii.</title>
        <authorList>
            <person name="Buettner E."/>
        </authorList>
    </citation>
    <scope>NUCLEOTIDE SEQUENCE</scope>
    <source>
        <strain evidence="2">VT141</strain>
    </source>
</reference>
<dbReference type="Proteomes" id="UP001213000">
    <property type="component" value="Unassembled WGS sequence"/>
</dbReference>
<gene>
    <name evidence="2" type="ORF">NP233_g9728</name>
</gene>